<feature type="compositionally biased region" description="Polar residues" evidence="8">
    <location>
        <begin position="1"/>
        <end position="12"/>
    </location>
</feature>
<feature type="compositionally biased region" description="Acidic residues" evidence="8">
    <location>
        <begin position="60"/>
        <end position="70"/>
    </location>
</feature>
<sequence length="584" mass="64117">MKQKHTSSTVNAEKQIEDASTGKQDKKRKKDVSTAKASSSTPTKAEKRKKTKAARPEVVLESDDDDDDVENAYNSKASNSKEISPPDTTTESAPPDSDEDEDDNAPYVPPAHEASNPSASTSATPKLKKTAHVPSSETPAQRDTRTLFIGNAPIAVAQKRPLLKALHRHILSHLPAGVRIESSRVRSVAFQAPTAKLPEEGDDKKEKEKEKKTGREHDKERTQAWRDQRDQYPEGDNTKDAKQFLTSGQKKRIAFIHGEFHAEADRANVYMVLGFPNPDARGAAKPTTTTTEDAMDEDEETGAPTMLTPYEAAVLAKEKCDGTTFMDRVIRVDVVGQPVSSSGAGKDAGHTDPKLSVFVGNLDFAVKDEDLRAFMESILRAELGVRDVKEVEEEGAKHGGWVDRVRIVRDRETLVGKGFAYVQFVARECVDELFSMDAEKLNLGKRTLRIQRCKSLPNAQQKRASQATIAGGGTESTRGESARRPFSIPIPTSIPRGDPALGEKLAGLSKEDRKEAKKADAERVQRRLAKKKVKNAMVLDKGREDAKDRPRIRVRKEPASSSKGGPKGRTGFAKGKKVVRKGRS</sequence>
<evidence type="ECO:0000256" key="7">
    <source>
        <dbReference type="PROSITE-ProRule" id="PRU00176"/>
    </source>
</evidence>
<feature type="compositionally biased region" description="Basic and acidic residues" evidence="8">
    <location>
        <begin position="540"/>
        <end position="558"/>
    </location>
</feature>
<dbReference type="GO" id="GO:0005730">
    <property type="term" value="C:nucleolus"/>
    <property type="evidence" value="ECO:0007669"/>
    <property type="project" value="UniProtKB-SubCell"/>
</dbReference>
<dbReference type="PANTHER" id="PTHR23236:SF25">
    <property type="entry name" value="RNA-BINDING PROTEIN 34"/>
    <property type="match status" value="1"/>
</dbReference>
<evidence type="ECO:0000313" key="11">
    <source>
        <dbReference type="Proteomes" id="UP000305067"/>
    </source>
</evidence>
<comment type="similarity">
    <text evidence="3">Belongs to the RRM RBM34 family.</text>
</comment>
<protein>
    <recommendedName>
        <fullName evidence="4">Nucleolar protein 12</fullName>
    </recommendedName>
</protein>
<dbReference type="GO" id="GO:0000463">
    <property type="term" value="P:maturation of LSU-rRNA from tricistronic rRNA transcript (SSU-rRNA, 5.8S rRNA, LSU-rRNA)"/>
    <property type="evidence" value="ECO:0007669"/>
    <property type="project" value="TreeGrafter"/>
</dbReference>
<dbReference type="GO" id="GO:0019843">
    <property type="term" value="F:rRNA binding"/>
    <property type="evidence" value="ECO:0007669"/>
    <property type="project" value="TreeGrafter"/>
</dbReference>
<dbReference type="SUPFAM" id="SSF54928">
    <property type="entry name" value="RNA-binding domain, RBD"/>
    <property type="match status" value="1"/>
</dbReference>
<keyword evidence="6" id="KW-0539">Nucleus</keyword>
<keyword evidence="5 7" id="KW-0694">RNA-binding</keyword>
<feature type="compositionally biased region" description="Basic and acidic residues" evidence="8">
    <location>
        <begin position="197"/>
        <end position="240"/>
    </location>
</feature>
<evidence type="ECO:0000256" key="6">
    <source>
        <dbReference type="ARBA" id="ARBA00023242"/>
    </source>
</evidence>
<organism evidence="10 11">
    <name type="scientific">Pterulicium gracile</name>
    <dbReference type="NCBI Taxonomy" id="1884261"/>
    <lineage>
        <taxon>Eukaryota</taxon>
        <taxon>Fungi</taxon>
        <taxon>Dikarya</taxon>
        <taxon>Basidiomycota</taxon>
        <taxon>Agaricomycotina</taxon>
        <taxon>Agaricomycetes</taxon>
        <taxon>Agaricomycetidae</taxon>
        <taxon>Agaricales</taxon>
        <taxon>Pleurotineae</taxon>
        <taxon>Pterulaceae</taxon>
        <taxon>Pterulicium</taxon>
    </lineage>
</organism>
<proteinExistence type="inferred from homology"/>
<dbReference type="PROSITE" id="PS50102">
    <property type="entry name" value="RRM"/>
    <property type="match status" value="1"/>
</dbReference>
<dbReference type="InterPro" id="IPR000504">
    <property type="entry name" value="RRM_dom"/>
</dbReference>
<dbReference type="Gene3D" id="3.30.70.330">
    <property type="match status" value="1"/>
</dbReference>
<feature type="compositionally biased region" description="Polar residues" evidence="8">
    <location>
        <begin position="457"/>
        <end position="468"/>
    </location>
</feature>
<evidence type="ECO:0000256" key="4">
    <source>
        <dbReference type="ARBA" id="ARBA00015520"/>
    </source>
</evidence>
<evidence type="ECO:0000256" key="1">
    <source>
        <dbReference type="ARBA" id="ARBA00002475"/>
    </source>
</evidence>
<gene>
    <name evidence="10" type="ORF">BDV98DRAFT_575514</name>
</gene>
<evidence type="ECO:0000256" key="3">
    <source>
        <dbReference type="ARBA" id="ARBA00007077"/>
    </source>
</evidence>
<dbReference type="OrthoDB" id="442677at2759"/>
<evidence type="ECO:0000256" key="8">
    <source>
        <dbReference type="SAM" id="MobiDB-lite"/>
    </source>
</evidence>
<feature type="compositionally biased region" description="Low complexity" evidence="8">
    <location>
        <begin position="34"/>
        <end position="43"/>
    </location>
</feature>
<dbReference type="EMBL" id="ML178854">
    <property type="protein sequence ID" value="TFK96845.1"/>
    <property type="molecule type" value="Genomic_DNA"/>
</dbReference>
<feature type="compositionally biased region" description="Basic and acidic residues" evidence="8">
    <location>
        <begin position="509"/>
        <end position="525"/>
    </location>
</feature>
<keyword evidence="11" id="KW-1185">Reference proteome</keyword>
<feature type="region of interest" description="Disordered" evidence="8">
    <location>
        <begin position="191"/>
        <end position="240"/>
    </location>
</feature>
<feature type="compositionally biased region" description="Basic residues" evidence="8">
    <location>
        <begin position="574"/>
        <end position="584"/>
    </location>
</feature>
<feature type="region of interest" description="Disordered" evidence="8">
    <location>
        <begin position="1"/>
        <end position="145"/>
    </location>
</feature>
<dbReference type="STRING" id="1884261.A0A5C3Q418"/>
<feature type="domain" description="RRM" evidence="9">
    <location>
        <begin position="355"/>
        <end position="455"/>
    </location>
</feature>
<accession>A0A5C3Q418</accession>
<name>A0A5C3Q418_9AGAR</name>
<reference evidence="10 11" key="1">
    <citation type="journal article" date="2019" name="Nat. Ecol. Evol.">
        <title>Megaphylogeny resolves global patterns of mushroom evolution.</title>
        <authorList>
            <person name="Varga T."/>
            <person name="Krizsan K."/>
            <person name="Foldi C."/>
            <person name="Dima B."/>
            <person name="Sanchez-Garcia M."/>
            <person name="Sanchez-Ramirez S."/>
            <person name="Szollosi G.J."/>
            <person name="Szarkandi J.G."/>
            <person name="Papp V."/>
            <person name="Albert L."/>
            <person name="Andreopoulos W."/>
            <person name="Angelini C."/>
            <person name="Antonin V."/>
            <person name="Barry K.W."/>
            <person name="Bougher N.L."/>
            <person name="Buchanan P."/>
            <person name="Buyck B."/>
            <person name="Bense V."/>
            <person name="Catcheside P."/>
            <person name="Chovatia M."/>
            <person name="Cooper J."/>
            <person name="Damon W."/>
            <person name="Desjardin D."/>
            <person name="Finy P."/>
            <person name="Geml J."/>
            <person name="Haridas S."/>
            <person name="Hughes K."/>
            <person name="Justo A."/>
            <person name="Karasinski D."/>
            <person name="Kautmanova I."/>
            <person name="Kiss B."/>
            <person name="Kocsube S."/>
            <person name="Kotiranta H."/>
            <person name="LaButti K.M."/>
            <person name="Lechner B.E."/>
            <person name="Liimatainen K."/>
            <person name="Lipzen A."/>
            <person name="Lukacs Z."/>
            <person name="Mihaltcheva S."/>
            <person name="Morgado L.N."/>
            <person name="Niskanen T."/>
            <person name="Noordeloos M.E."/>
            <person name="Ohm R.A."/>
            <person name="Ortiz-Santana B."/>
            <person name="Ovrebo C."/>
            <person name="Racz N."/>
            <person name="Riley R."/>
            <person name="Savchenko A."/>
            <person name="Shiryaev A."/>
            <person name="Soop K."/>
            <person name="Spirin V."/>
            <person name="Szebenyi C."/>
            <person name="Tomsovsky M."/>
            <person name="Tulloss R.E."/>
            <person name="Uehling J."/>
            <person name="Grigoriev I.V."/>
            <person name="Vagvolgyi C."/>
            <person name="Papp T."/>
            <person name="Martin F.M."/>
            <person name="Miettinen O."/>
            <person name="Hibbett D.S."/>
            <person name="Nagy L.G."/>
        </authorList>
    </citation>
    <scope>NUCLEOTIDE SEQUENCE [LARGE SCALE GENOMIC DNA]</scope>
    <source>
        <strain evidence="10 11">CBS 309.79</strain>
    </source>
</reference>
<dbReference type="Proteomes" id="UP000305067">
    <property type="component" value="Unassembled WGS sequence"/>
</dbReference>
<evidence type="ECO:0000313" key="10">
    <source>
        <dbReference type="EMBL" id="TFK96845.1"/>
    </source>
</evidence>
<evidence type="ECO:0000259" key="9">
    <source>
        <dbReference type="PROSITE" id="PS50102"/>
    </source>
</evidence>
<dbReference type="PANTHER" id="PTHR23236">
    <property type="entry name" value="EUKARYOTIC TRANSLATION INITIATION FACTOR 4B/4H"/>
    <property type="match status" value="1"/>
</dbReference>
<comment type="subcellular location">
    <subcellularLocation>
        <location evidence="2">Nucleus</location>
        <location evidence="2">Nucleolus</location>
    </subcellularLocation>
</comment>
<evidence type="ECO:0000256" key="5">
    <source>
        <dbReference type="ARBA" id="ARBA00022884"/>
    </source>
</evidence>
<dbReference type="InterPro" id="IPR012677">
    <property type="entry name" value="Nucleotide-bd_a/b_plait_sf"/>
</dbReference>
<dbReference type="InterPro" id="IPR035979">
    <property type="entry name" value="RBD_domain_sf"/>
</dbReference>
<comment type="function">
    <text evidence="1">Involved in pre-25S rRNA processing.</text>
</comment>
<feature type="region of interest" description="Disordered" evidence="8">
    <location>
        <begin position="281"/>
        <end position="302"/>
    </location>
</feature>
<feature type="compositionally biased region" description="Polar residues" evidence="8">
    <location>
        <begin position="72"/>
        <end position="90"/>
    </location>
</feature>
<evidence type="ECO:0000256" key="2">
    <source>
        <dbReference type="ARBA" id="ARBA00004604"/>
    </source>
</evidence>
<feature type="compositionally biased region" description="Low complexity" evidence="8">
    <location>
        <begin position="114"/>
        <end position="125"/>
    </location>
</feature>
<dbReference type="AlphaFoldDB" id="A0A5C3Q418"/>
<dbReference type="SMART" id="SM00360">
    <property type="entry name" value="RRM"/>
    <property type="match status" value="1"/>
</dbReference>
<feature type="region of interest" description="Disordered" evidence="8">
    <location>
        <begin position="457"/>
        <end position="584"/>
    </location>
</feature>